<dbReference type="VEuPathDB" id="PlasmoDB:PfNF166_020005800"/>
<feature type="coiled-coil region" evidence="1">
    <location>
        <begin position="1922"/>
        <end position="1949"/>
    </location>
</feature>
<feature type="region of interest" description="Disordered" evidence="2">
    <location>
        <begin position="613"/>
        <end position="635"/>
    </location>
</feature>
<dbReference type="VEuPathDB" id="PlasmoDB:PF3D7_0300100"/>
<accession>A0A191VZ67</accession>
<dbReference type="GO" id="GO:0016020">
    <property type="term" value="C:membrane"/>
    <property type="evidence" value="ECO:0007669"/>
    <property type="project" value="InterPro"/>
</dbReference>
<dbReference type="VEuPathDB" id="PlasmoDB:PfCD01_060005500"/>
<dbReference type="Pfam" id="PF22672">
    <property type="entry name" value="DBL_C"/>
    <property type="match status" value="3"/>
</dbReference>
<dbReference type="VEuPathDB" id="PlasmoDB:Pf7G8_050038200"/>
<dbReference type="InterPro" id="IPR042202">
    <property type="entry name" value="Duffy-ag-bd_sf"/>
</dbReference>
<dbReference type="VEuPathDB" id="PlasmoDB:PfGB4_070018000"/>
<feature type="compositionally biased region" description="Acidic residues" evidence="2">
    <location>
        <begin position="1456"/>
        <end position="1500"/>
    </location>
</feature>
<dbReference type="VEuPathDB" id="PlasmoDB:PfGN01_100005900"/>
<dbReference type="VEuPathDB" id="PlasmoDB:PfNF54_030005300"/>
<feature type="domain" description="Duffy-antigen binding" evidence="4">
    <location>
        <begin position="1097"/>
        <end position="1279"/>
    </location>
</feature>
<feature type="domain" description="Duffy-antigen binding" evidence="4">
    <location>
        <begin position="1578"/>
        <end position="1790"/>
    </location>
</feature>
<feature type="domain" description="PfEMP1 CIDRalpha1" evidence="6">
    <location>
        <begin position="332"/>
        <end position="384"/>
    </location>
</feature>
<gene>
    <name evidence="8" type="primary">var</name>
</gene>
<dbReference type="InterPro" id="IPR049158">
    <property type="entry name" value="PfEMP1_CIDRalpha1_dom"/>
</dbReference>
<feature type="non-terminal residue" evidence="8">
    <location>
        <position position="2399"/>
    </location>
</feature>
<dbReference type="FunFam" id="1.20.58.1930:FF:000001">
    <property type="entry name" value="Erythrocyte membrane protein 1, PfEMP1"/>
    <property type="match status" value="1"/>
</dbReference>
<name>A0A191VZ67_PLAFA</name>
<dbReference type="VEuPathDB" id="PlasmoDB:PfGB4_110006900"/>
<dbReference type="Pfam" id="PF05424">
    <property type="entry name" value="Duffy_binding"/>
    <property type="match status" value="4"/>
</dbReference>
<dbReference type="Gene3D" id="1.20.58.1930">
    <property type="match status" value="2"/>
</dbReference>
<feature type="coiled-coil region" evidence="1">
    <location>
        <begin position="496"/>
        <end position="530"/>
    </location>
</feature>
<feature type="compositionally biased region" description="Acidic residues" evidence="2">
    <location>
        <begin position="2270"/>
        <end position="2282"/>
    </location>
</feature>
<proteinExistence type="predicted"/>
<feature type="compositionally biased region" description="Pro residues" evidence="2">
    <location>
        <begin position="2350"/>
        <end position="2370"/>
    </location>
</feature>
<feature type="coiled-coil region" evidence="1">
    <location>
        <begin position="900"/>
        <end position="938"/>
    </location>
</feature>
<dbReference type="VEuPathDB" id="PlasmoDB:PfKH01_020005100"/>
<keyword evidence="1" id="KW-0175">Coiled coil</keyword>
<dbReference type="VEuPathDB" id="PlasmoDB:PfNF54_040005900"/>
<dbReference type="VEuPathDB" id="PlasmoDB:PfIT_010005000"/>
<evidence type="ECO:0000259" key="4">
    <source>
        <dbReference type="Pfam" id="PF05424"/>
    </source>
</evidence>
<evidence type="ECO:0000259" key="6">
    <source>
        <dbReference type="Pfam" id="PF21807"/>
    </source>
</evidence>
<dbReference type="InterPro" id="IPR004258">
    <property type="entry name" value="DBL"/>
</dbReference>
<dbReference type="GO" id="GO:0046789">
    <property type="term" value="F:host cell surface receptor binding"/>
    <property type="evidence" value="ECO:0007669"/>
    <property type="project" value="InterPro"/>
</dbReference>
<dbReference type="VEuPathDB" id="PlasmoDB:PfML01_090043100"/>
<dbReference type="VEuPathDB" id="PlasmoDB:PfTG01_090042300"/>
<dbReference type="VEuPathDB" id="PlasmoDB:PfKE01_070035100"/>
<feature type="domain" description="Duffy-binding-like" evidence="3">
    <location>
        <begin position="2109"/>
        <end position="2253"/>
    </location>
</feature>
<feature type="region of interest" description="Disordered" evidence="2">
    <location>
        <begin position="1741"/>
        <end position="1762"/>
    </location>
</feature>
<feature type="region of interest" description="Disordered" evidence="2">
    <location>
        <begin position="564"/>
        <end position="593"/>
    </location>
</feature>
<feature type="region of interest" description="Disordered" evidence="2">
    <location>
        <begin position="2249"/>
        <end position="2377"/>
    </location>
</feature>
<dbReference type="VEuPathDB" id="PlasmoDB:PF3D7_0800300"/>
<organism evidence="8">
    <name type="scientific">Plasmodium falciparum</name>
    <name type="common">malaria parasite P. falciparum</name>
    <dbReference type="NCBI Taxonomy" id="5833"/>
    <lineage>
        <taxon>Eukaryota</taxon>
        <taxon>Sar</taxon>
        <taxon>Alveolata</taxon>
        <taxon>Apicomplexa</taxon>
        <taxon>Aconoidasida</taxon>
        <taxon>Haemosporida</taxon>
        <taxon>Plasmodiidae</taxon>
        <taxon>Plasmodium</taxon>
        <taxon>Plasmodium (Laverania)</taxon>
    </lineage>
</organism>
<feature type="compositionally biased region" description="Low complexity" evidence="2">
    <location>
        <begin position="1510"/>
        <end position="1519"/>
    </location>
</feature>
<feature type="compositionally biased region" description="Polar residues" evidence="2">
    <location>
        <begin position="2249"/>
        <end position="2266"/>
    </location>
</feature>
<feature type="domain" description="Duffy-binding-like" evidence="7">
    <location>
        <begin position="134"/>
        <end position="290"/>
    </location>
</feature>
<dbReference type="VEuPathDB" id="PlasmoDB:PfCD01_130078400"/>
<feature type="region of interest" description="Disordered" evidence="2">
    <location>
        <begin position="1423"/>
        <end position="1521"/>
    </location>
</feature>
<dbReference type="SUPFAM" id="SSF140924">
    <property type="entry name" value="Duffy binding domain-like"/>
    <property type="match status" value="6"/>
</dbReference>
<dbReference type="VEuPathDB" id="PlasmoDB:PfTG01_040017700"/>
<feature type="non-terminal residue" evidence="8">
    <location>
        <position position="1"/>
    </location>
</feature>
<feature type="domain" description="Duffy-binding-like" evidence="3">
    <location>
        <begin position="401"/>
        <end position="568"/>
    </location>
</feature>
<dbReference type="Gene3D" id="1.20.58.830">
    <property type="match status" value="4"/>
</dbReference>
<dbReference type="VEuPathDB" id="PlasmoDB:PfNF135_070014800"/>
<dbReference type="VEuPathDB" id="PlasmoDB:PfGN01_060006100"/>
<evidence type="ECO:0000259" key="3">
    <source>
        <dbReference type="Pfam" id="PF03011"/>
    </source>
</evidence>
<sequence length="2399" mass="274669">DIIRGKDLYLGYDDEEKNRRQQLEENLKKIFANIYKELTTTSGRNKRTNGKKSAEAKKHYGSDENFFQLREDWWALNRRYVWDALTCNAPDNAEYFLHNSGGLLKFSNSKCHHNQGTVLTNLDYVPQFLRWFDEWSEDFCRLKKIKFKLAKDACHDYSKQLYCSHNGFDCTIYKQIRDASSRDPICTSCSNKCVHYEFWLRNQRKEFEKQKTKYTKEIEKYKSSSDKSNSNINNEYYEEFYKKLKKSKYKNVHDFLTLLNKGRYCQKQNVEEEVIDFSNTGEQGIFYRSEYCQPCPDCIVVCKGENCTEKKGDDKNCKSKRTYSLPPGVNSTEIEVLFSGDNQKDITEKLNSFCKNTNNENGENVEKWECYYNNEYDNKCKMTSPKHKDEKRPTVMIFDEFFYLWVNNLLIDSIMWESDINDCINNTNVTNCNNGCNENCICFEKWVGQKEKEWENVKKVLQNETRNLQKYYSKLNGIFSGFFFGVMHELKKKEAKQGVKVEKAEKSEEAQEAQEEEAKWNKLTAKLEEIIKSHKENTGTENSQDAIKVLLDHLKDNALTCRDNNSNESCSSSQKSSPNPCGKNPSASNNLVRVKRLAELMQRRAREQLEKRGGEIKLKGDASQGKYKRGGNGNDLKENICNINTTHSNDHRDKSKKPCEGKNDRRFEIGKEWEQGETLGTNVEIYMPPRRQHMCTSNLEKIDVKSVTGNGKAIHSLLGDVFLSAKYEAENIKKLYQQNNSKNDLNDSNDQATICRAMKYSFSDIGDIIRGRDLWDKNSDAKKLQTNLKEIFTKIKEELPEDIKKKYSNDGAYLDLRRDWWEANRHQVWRAMKCAMKNGNIDKCNGIPIEDYIPQRLRWMTEWAEWYCKYQSQEYKTLQDKCNQCKNKGDGKCTQGNGECKTCTEACEAYRDKIKKWENQWKKIKEKYKKLYEQAKNNTGATTSDSNDQQVVDFLSKLHKASIAARNRVIRAAGSRATRVTATTPNTLYSSAAGYIHHELGRTVGCMKQEVFCYSKKGKYAFKDPPKGYEEACNCENNKQQPKPKMEEEKKDACTIVKDTLNGKNGKTSINGCGTKTNVIYPEWKCHNDSELVREDGVCMPPRRQKLCLHYLTKLYNLKSKEDIRNNFITCAAIETYFAWDRYKKDNKKADDQLKSGTIPDEFKRQMYYTFGDYRDIFFGTDISSCTYIKGTSNEIKSILGDKTTTEKGDTHIDDNKKLQEWWKKYGGHIWDGMLCALSYNTEKKGMDHDVRDKLTGSKSNYNTIKDDLADFAKRPQFLRWFTEWAEDFCKQRDVKVKDLDTQCKECTISDTHGTCDKNGEKCKHCTKACDEYKQWLSTWNEQYKKQNGKFLTDKIKVTYKDVPDVKDSTEAYEYLHTQLEKLCKNDYCKCMNEMSNKPSTDGGADSMPASLEYPPKEINGKCDCTKALPPQEPPSTPEGAAGEGLGRAITKPPAEVDEHDDLDSEDEGEDHVEDENEEDDEDEDEEDSDHDEEKGDDEEVKATEGKGEGPTTPATTPTVDNVKPACTIVAELFQNPNDFSDACSLKYVTAKNYGWKCVPTSGNTTGSESTGSNSGATCIPPRRRKLYIGRLTQWAKEQTQLQTQAGDNTETSQGSSEEAQGNGASKDPKVELRNAFIESAAVETFFLWHKYKMDKAREKSEKQDGLVIDTSQLGKELQKDLEEGKIDDEFKRQMFYTLGDYRDICVGNTPNGIDKVSASDSGDNKSSKNPMQEISDKIKENLSKQSGEQTPPKPGDKDPKEWWDANVESIWNGMVCALTYKDNSDIEAKSAEGNNKPIQDKQVRAQLWDEAKKKPMKPQYEYKNVTISSVPNGDTKLDDFSKRPTFIRWLEEWGEEFCRKRTHKLDIIEKDCRGDGNKYCDGDGFDCEQIGPYKDGTFSTFNCPTCARHCRSYKKWINTKKTQYEKQKEAYTGQKEKCKEKNDSAQKNNDDNGFCGTVQRWPNAAAFLKTLGSCKTNKENGEDEIKFDDKDSQTFKHTEYCDPCPVFGVECNKRKYNVRANVTCNGETVTAEEITKMSDSTVLDMHVSDKSATTFPDGLQDACGSANIFKGIRKEQWLCRKFCGYDVCTLKNGNGVTDAKKYIQIRTLFKSWVENFLEDYNKIKKKLKPCMNDDKESTCQNKCDKKCKCVDEWIAKKKKEWPKIRDRYLEPYKNDEGNDMKSLVRTFLEGLQSQIDATINKAIKPCPKLEAFEKSKECAVDASSEKKNGEKSDVVECLLHRLKKEIESCSTPTSGEETNCDENTTPHVEDDEEPLEEENQTPDEAQKMMPTICKGVVQEPVEPEETCTPAGTLPKEEGENDEKGDKGDSEKSKEEGGEGPSEEQGPKPDQNPPTPAPAATPAAPLPPLPSDNTSDILKTTIPFGIALALTSIALLFLK</sequence>
<dbReference type="InterPro" id="IPR041480">
    <property type="entry name" value="CIDR1_gamma"/>
</dbReference>
<dbReference type="EMBL" id="KX154889">
    <property type="protein sequence ID" value="ANJ21009.1"/>
    <property type="molecule type" value="Genomic_DNA"/>
</dbReference>
<feature type="compositionally biased region" description="Polar residues" evidence="2">
    <location>
        <begin position="1600"/>
        <end position="1624"/>
    </location>
</feature>
<dbReference type="Pfam" id="PF03011">
    <property type="entry name" value="PFEMP"/>
    <property type="match status" value="2"/>
</dbReference>
<feature type="domain" description="Duffy-binding-like" evidence="7">
    <location>
        <begin position="1284"/>
        <end position="1394"/>
    </location>
</feature>
<reference evidence="8" key="1">
    <citation type="journal article" date="2016" name="EMBO Mol. Med.">
        <title>Plasmodium falciparum var genes expressed in children with severe malaria encode CIDRalpha1 domains.</title>
        <authorList>
            <person name="Jespersen J.S."/>
            <person name="Wang C.W."/>
            <person name="Mkumbaye S.I."/>
            <person name="Minja D.T."/>
            <person name="Petersen B."/>
            <person name="Turner L."/>
            <person name="Petersen J.E."/>
            <person name="Lusingu J.P."/>
            <person name="Theander T.G."/>
            <person name="Lavstsen T."/>
        </authorList>
    </citation>
    <scope>NUCLEOTIDE SEQUENCE</scope>
    <source>
        <strain evidence="8">1939-5</strain>
    </source>
</reference>
<evidence type="ECO:0000259" key="7">
    <source>
        <dbReference type="Pfam" id="PF22672"/>
    </source>
</evidence>
<evidence type="ECO:0000256" key="2">
    <source>
        <dbReference type="SAM" id="MobiDB-lite"/>
    </source>
</evidence>
<dbReference type="InterPro" id="IPR054595">
    <property type="entry name" value="DBL_C"/>
</dbReference>
<feature type="region of interest" description="Disordered" evidence="2">
    <location>
        <begin position="1600"/>
        <end position="1628"/>
    </location>
</feature>
<feature type="domain" description="Duffy-binding-like" evidence="7">
    <location>
        <begin position="1853"/>
        <end position="2000"/>
    </location>
</feature>
<protein>
    <submittedName>
        <fullName evidence="8">Erythrocyte membrane protein 1</fullName>
    </submittedName>
</protein>
<dbReference type="VEuPathDB" id="PlasmoDB:PfKH01_050005600"/>
<dbReference type="Gene3D" id="1.20.1310.20">
    <property type="entry name" value="Duffy-antigen binding domain"/>
    <property type="match status" value="4"/>
</dbReference>
<dbReference type="FunFam" id="1.20.58.830:FF:000021">
    <property type="entry name" value="Erythrocyte membrane protein 1, PfEMP1"/>
    <property type="match status" value="1"/>
</dbReference>
<dbReference type="VEuPathDB" id="PlasmoDB:PfDd2_070016300"/>
<dbReference type="VEuPathDB" id="PlasmoDB:PfTG01_140005300"/>
<evidence type="ECO:0000313" key="8">
    <source>
        <dbReference type="EMBL" id="ANJ21009.1"/>
    </source>
</evidence>
<dbReference type="Pfam" id="PF21807">
    <property type="entry name" value="PfEMP1_CIDRalpha1_dom"/>
    <property type="match status" value="1"/>
</dbReference>
<dbReference type="VEuPathDB" id="PlasmoDB:Pf7G8-2_000152300"/>
<feature type="compositionally biased region" description="Low complexity" evidence="2">
    <location>
        <begin position="564"/>
        <end position="579"/>
    </location>
</feature>
<feature type="domain" description="Cysteine-rich interdomain region 1 gamma" evidence="5">
    <location>
        <begin position="2041"/>
        <end position="2093"/>
    </location>
</feature>
<evidence type="ECO:0000256" key="1">
    <source>
        <dbReference type="SAM" id="Coils"/>
    </source>
</evidence>
<evidence type="ECO:0000259" key="5">
    <source>
        <dbReference type="Pfam" id="PF18562"/>
    </source>
</evidence>
<feature type="domain" description="Duffy-antigen binding" evidence="4">
    <location>
        <begin position="685"/>
        <end position="858"/>
    </location>
</feature>
<feature type="domain" description="Duffy-antigen binding" evidence="4">
    <location>
        <begin position="1"/>
        <end position="130"/>
    </location>
</feature>
<dbReference type="FunFam" id="1.20.58.830:FF:000001">
    <property type="entry name" value="Erythrocyte membrane protein 1, PfEMP1"/>
    <property type="match status" value="1"/>
</dbReference>
<dbReference type="InterPro" id="IPR008602">
    <property type="entry name" value="Duffy-antigen-binding"/>
</dbReference>
<dbReference type="VEuPathDB" id="PlasmoDB:PfIT_070017000"/>
<feature type="compositionally biased region" description="Basic and acidic residues" evidence="2">
    <location>
        <begin position="2315"/>
        <end position="2337"/>
    </location>
</feature>
<dbReference type="Pfam" id="PF18562">
    <property type="entry name" value="CIDR1_gamma"/>
    <property type="match status" value="1"/>
</dbReference>